<dbReference type="PANTHER" id="PTHR11934:SF0">
    <property type="entry name" value="RIBOSE-5-PHOSPHATE ISOMERASE"/>
    <property type="match status" value="1"/>
</dbReference>
<dbReference type="CDD" id="cd01398">
    <property type="entry name" value="RPI_A"/>
    <property type="match status" value="1"/>
</dbReference>
<reference evidence="4 5" key="1">
    <citation type="submission" date="2017-04" db="EMBL/GenBank/DDBJ databases">
        <title>Novel microbial lineages endemic to geothermal iron-oxide mats fill important gaps in the evolutionary history of Archaea.</title>
        <authorList>
            <person name="Jay Z.J."/>
            <person name="Beam J.P."/>
            <person name="Dlakic M."/>
            <person name="Rusch D.B."/>
            <person name="Kozubal M.A."/>
            <person name="Inskeep W.P."/>
        </authorList>
    </citation>
    <scope>NUCLEOTIDE SEQUENCE [LARGE SCALE GENOMIC DNA]</scope>
    <source>
        <strain evidence="4">ECH_B_SAG-G16</strain>
    </source>
</reference>
<feature type="binding site" evidence="3">
    <location>
        <begin position="27"/>
        <end position="30"/>
    </location>
    <ligand>
        <name>substrate</name>
    </ligand>
</feature>
<dbReference type="Pfam" id="PF06026">
    <property type="entry name" value="Rib_5-P_isom_A"/>
    <property type="match status" value="1"/>
</dbReference>
<dbReference type="FunFam" id="3.40.50.1360:FF:000001">
    <property type="entry name" value="Ribose-5-phosphate isomerase A"/>
    <property type="match status" value="1"/>
</dbReference>
<name>A0A2R6C187_9ARCH</name>
<dbReference type="GO" id="GO:0006014">
    <property type="term" value="P:D-ribose metabolic process"/>
    <property type="evidence" value="ECO:0007669"/>
    <property type="project" value="TreeGrafter"/>
</dbReference>
<dbReference type="AlphaFoldDB" id="A0A2R6C187"/>
<comment type="subunit">
    <text evidence="3">Homodimer.</text>
</comment>
<dbReference type="GO" id="GO:0005829">
    <property type="term" value="C:cytosol"/>
    <property type="evidence" value="ECO:0007669"/>
    <property type="project" value="TreeGrafter"/>
</dbReference>
<dbReference type="Gene3D" id="3.30.70.260">
    <property type="match status" value="1"/>
</dbReference>
<evidence type="ECO:0000256" key="1">
    <source>
        <dbReference type="ARBA" id="ARBA00001713"/>
    </source>
</evidence>
<feature type="active site" description="Proton acceptor" evidence="3">
    <location>
        <position position="101"/>
    </location>
</feature>
<evidence type="ECO:0000256" key="2">
    <source>
        <dbReference type="ARBA" id="ARBA00023235"/>
    </source>
</evidence>
<comment type="similarity">
    <text evidence="3">Belongs to the ribose 5-phosphate isomerase family.</text>
</comment>
<dbReference type="PANTHER" id="PTHR11934">
    <property type="entry name" value="RIBOSE-5-PHOSPHATE ISOMERASE"/>
    <property type="match status" value="1"/>
</dbReference>
<feature type="binding site" evidence="3">
    <location>
        <position position="119"/>
    </location>
    <ligand>
        <name>substrate</name>
    </ligand>
</feature>
<dbReference type="Proteomes" id="UP000241886">
    <property type="component" value="Unassembled WGS sequence"/>
</dbReference>
<evidence type="ECO:0000313" key="4">
    <source>
        <dbReference type="EMBL" id="PSO04546.1"/>
    </source>
</evidence>
<dbReference type="HAMAP" id="MF_00170">
    <property type="entry name" value="Rib_5P_isom_A"/>
    <property type="match status" value="1"/>
</dbReference>
<dbReference type="InterPro" id="IPR004788">
    <property type="entry name" value="Ribose5P_isomerase_type_A"/>
</dbReference>
<dbReference type="EMBL" id="NEXO01000058">
    <property type="protein sequence ID" value="PSO04546.1"/>
    <property type="molecule type" value="Genomic_DNA"/>
</dbReference>
<dbReference type="GO" id="GO:0004751">
    <property type="term" value="F:ribose-5-phosphate isomerase activity"/>
    <property type="evidence" value="ECO:0007669"/>
    <property type="project" value="UniProtKB-UniRule"/>
</dbReference>
<organism evidence="4 5">
    <name type="scientific">Candidatus Marsarchaeota G2 archaeon ECH_B_SAG-G16</name>
    <dbReference type="NCBI Taxonomy" id="1978167"/>
    <lineage>
        <taxon>Archaea</taxon>
        <taxon>Candidatus Marsarchaeota</taxon>
        <taxon>Candidatus Marsarchaeota group 2</taxon>
    </lineage>
</organism>
<accession>A0A2R6C187</accession>
<dbReference type="InterPro" id="IPR037171">
    <property type="entry name" value="NagB/RpiA_transferase-like"/>
</dbReference>
<dbReference type="NCBIfam" id="NF001924">
    <property type="entry name" value="PRK00702.1"/>
    <property type="match status" value="1"/>
</dbReference>
<sequence length="227" mass="24734">MSVSMKLNAVTEALKYVNDGDVIGLGSGTTVALFMEELSKSGKKVTCVPTSLDTLFRASKLRIPITTLNHVRVLEKTFDGADQVDERLRLIKGGGGALTREKVVAYSSKELVIMVDKTKCVKKLGLGFPVPLEFIFEALPLIQKRVDELFGATVVLRMGQGKLPPLISDNGLVLGDVHFKDGLEDPNYAEEELNKIPGVLENGLFTKHPNVTVLVGEEKGCKTLKRP</sequence>
<comment type="catalytic activity">
    <reaction evidence="1 3">
        <text>aldehydo-D-ribose 5-phosphate = D-ribulose 5-phosphate</text>
        <dbReference type="Rhea" id="RHEA:14657"/>
        <dbReference type="ChEBI" id="CHEBI:58121"/>
        <dbReference type="ChEBI" id="CHEBI:58273"/>
        <dbReference type="EC" id="5.3.1.6"/>
    </reaction>
</comment>
<comment type="function">
    <text evidence="3">Catalyzes the reversible conversion of ribose-5-phosphate to ribulose 5-phosphate.</text>
</comment>
<dbReference type="InterPro" id="IPR020672">
    <property type="entry name" value="Ribose5P_isomerase_typA_subgr"/>
</dbReference>
<proteinExistence type="inferred from homology"/>
<gene>
    <name evidence="3" type="primary">rpiA</name>
    <name evidence="4" type="ORF">B9Q13_04325</name>
</gene>
<dbReference type="Gene3D" id="3.40.50.1360">
    <property type="match status" value="1"/>
</dbReference>
<feature type="binding site" evidence="3">
    <location>
        <begin position="92"/>
        <end position="95"/>
    </location>
    <ligand>
        <name>substrate</name>
    </ligand>
</feature>
<dbReference type="UniPathway" id="UPA00115">
    <property type="reaction ID" value="UER00412"/>
</dbReference>
<dbReference type="NCBIfam" id="TIGR00021">
    <property type="entry name" value="rpiA"/>
    <property type="match status" value="1"/>
</dbReference>
<protein>
    <recommendedName>
        <fullName evidence="3">Ribose-5-phosphate isomerase A</fullName>
        <ecNumber evidence="3">5.3.1.6</ecNumber>
    </recommendedName>
    <alternativeName>
        <fullName evidence="3">Phosphoriboisomerase A</fullName>
        <shortName evidence="3">PRI</shortName>
    </alternativeName>
</protein>
<evidence type="ECO:0000313" key="5">
    <source>
        <dbReference type="Proteomes" id="UP000241886"/>
    </source>
</evidence>
<dbReference type="EC" id="5.3.1.6" evidence="3"/>
<dbReference type="SUPFAM" id="SSF100950">
    <property type="entry name" value="NagB/RpiA/CoA transferase-like"/>
    <property type="match status" value="1"/>
</dbReference>
<dbReference type="GO" id="GO:0009052">
    <property type="term" value="P:pentose-phosphate shunt, non-oxidative branch"/>
    <property type="evidence" value="ECO:0007669"/>
    <property type="project" value="UniProtKB-UniRule"/>
</dbReference>
<keyword evidence="2 3" id="KW-0413">Isomerase</keyword>
<dbReference type="SUPFAM" id="SSF75445">
    <property type="entry name" value="D-ribose-5-phosphate isomerase (RpiA), lid domain"/>
    <property type="match status" value="1"/>
</dbReference>
<comment type="pathway">
    <text evidence="3">Carbohydrate degradation; pentose phosphate pathway; D-ribose 5-phosphate from D-ribulose 5-phosphate (non-oxidative stage): step 1/1.</text>
</comment>
<evidence type="ECO:0000256" key="3">
    <source>
        <dbReference type="HAMAP-Rule" id="MF_00170"/>
    </source>
</evidence>
<comment type="caution">
    <text evidence="4">The sequence shown here is derived from an EMBL/GenBank/DDBJ whole genome shotgun (WGS) entry which is preliminary data.</text>
</comment>
<feature type="binding site" evidence="3">
    <location>
        <begin position="79"/>
        <end position="82"/>
    </location>
    <ligand>
        <name>substrate</name>
    </ligand>
</feature>